<accession>A0ACC2M984</accession>
<evidence type="ECO:0000313" key="2">
    <source>
        <dbReference type="Proteomes" id="UP001234297"/>
    </source>
</evidence>
<protein>
    <submittedName>
        <fullName evidence="1">Uncharacterized protein</fullName>
    </submittedName>
</protein>
<comment type="caution">
    <text evidence="1">The sequence shown here is derived from an EMBL/GenBank/DDBJ whole genome shotgun (WGS) entry which is preliminary data.</text>
</comment>
<reference evidence="1 2" key="1">
    <citation type="journal article" date="2022" name="Hortic Res">
        <title>A haplotype resolved chromosomal level avocado genome allows analysis of novel avocado genes.</title>
        <authorList>
            <person name="Nath O."/>
            <person name="Fletcher S.J."/>
            <person name="Hayward A."/>
            <person name="Shaw L.M."/>
            <person name="Masouleh A.K."/>
            <person name="Furtado A."/>
            <person name="Henry R.J."/>
            <person name="Mitter N."/>
        </authorList>
    </citation>
    <scope>NUCLEOTIDE SEQUENCE [LARGE SCALE GENOMIC DNA]</scope>
    <source>
        <strain evidence="2">cv. Hass</strain>
    </source>
</reference>
<dbReference type="EMBL" id="CM056813">
    <property type="protein sequence ID" value="KAJ8642202.1"/>
    <property type="molecule type" value="Genomic_DNA"/>
</dbReference>
<proteinExistence type="predicted"/>
<evidence type="ECO:0000313" key="1">
    <source>
        <dbReference type="EMBL" id="KAJ8642202.1"/>
    </source>
</evidence>
<name>A0ACC2M984_PERAE</name>
<sequence>MQCTVHPSSFVSLLQIPHSSLQNPNSNSSSFIIKNSQRREALARRKNWRKRNPATQSPPPPPPRLSLNSMANSKDSNSRVFKIWIIASWYFSNISVLFLNKYLLTNNGFKRPIFLTMCHMMTACSLLSYVAIMWMEMVRMQKLRSVLEDGRTMGRVLHLGG</sequence>
<dbReference type="Proteomes" id="UP001234297">
    <property type="component" value="Chromosome 5"/>
</dbReference>
<gene>
    <name evidence="1" type="ORF">MRB53_018896</name>
</gene>
<organism evidence="1 2">
    <name type="scientific">Persea americana</name>
    <name type="common">Avocado</name>
    <dbReference type="NCBI Taxonomy" id="3435"/>
    <lineage>
        <taxon>Eukaryota</taxon>
        <taxon>Viridiplantae</taxon>
        <taxon>Streptophyta</taxon>
        <taxon>Embryophyta</taxon>
        <taxon>Tracheophyta</taxon>
        <taxon>Spermatophyta</taxon>
        <taxon>Magnoliopsida</taxon>
        <taxon>Magnoliidae</taxon>
        <taxon>Laurales</taxon>
        <taxon>Lauraceae</taxon>
        <taxon>Persea</taxon>
    </lineage>
</organism>
<keyword evidence="2" id="KW-1185">Reference proteome</keyword>